<dbReference type="AlphaFoldDB" id="R6N043"/>
<evidence type="ECO:0000256" key="1">
    <source>
        <dbReference type="ARBA" id="ARBA00004651"/>
    </source>
</evidence>
<dbReference type="InterPro" id="IPR000515">
    <property type="entry name" value="MetI-like"/>
</dbReference>
<feature type="domain" description="ABC transmembrane type-1" evidence="8">
    <location>
        <begin position="67"/>
        <end position="279"/>
    </location>
</feature>
<sequence length="290" mass="32572">MKQKNRLNYVVFIAPTMVLFLLVFAVPVVVLVGSSFCNWRTGDPITFNGIGNYIELIFHDNSFRQGFLNNVVWILLQGTIHVTIGVLFALILARRPFYWKFARTAYMIPSIISSAAMGMLFLCIFNPEFGMINSIVRMFLPDYDHNWFMSYDTAFLTVTLTWMPYAAITTLLVLTEIISIDRSIIEAATVDGASSFQLNTRIILPLLKNIIGTSVILEASNMLKKLDIIMLTTRGGPGDTTMNLPMYVYRTAMTENNFGMANAAGVTLILLGCVTVMIINRIFSVGRENR</sequence>
<dbReference type="Proteomes" id="UP000018168">
    <property type="component" value="Unassembled WGS sequence"/>
</dbReference>
<dbReference type="CDD" id="cd06261">
    <property type="entry name" value="TM_PBP2"/>
    <property type="match status" value="1"/>
</dbReference>
<comment type="caution">
    <text evidence="9">The sequence shown here is derived from an EMBL/GenBank/DDBJ whole genome shotgun (WGS) entry which is preliminary data.</text>
</comment>
<dbReference type="PANTHER" id="PTHR43227:SF11">
    <property type="entry name" value="BLL4140 PROTEIN"/>
    <property type="match status" value="1"/>
</dbReference>
<dbReference type="InterPro" id="IPR035906">
    <property type="entry name" value="MetI-like_sf"/>
</dbReference>
<comment type="subcellular location">
    <subcellularLocation>
        <location evidence="1 7">Cell membrane</location>
        <topology evidence="1 7">Multi-pass membrane protein</topology>
    </subcellularLocation>
</comment>
<dbReference type="GO" id="GO:0005886">
    <property type="term" value="C:plasma membrane"/>
    <property type="evidence" value="ECO:0007669"/>
    <property type="project" value="UniProtKB-SubCell"/>
</dbReference>
<keyword evidence="2 7" id="KW-0813">Transport</keyword>
<comment type="similarity">
    <text evidence="7">Belongs to the binding-protein-dependent transport system permease family.</text>
</comment>
<evidence type="ECO:0000256" key="2">
    <source>
        <dbReference type="ARBA" id="ARBA00022448"/>
    </source>
</evidence>
<name>R6N043_9FIRM</name>
<dbReference type="GO" id="GO:0055085">
    <property type="term" value="P:transmembrane transport"/>
    <property type="evidence" value="ECO:0007669"/>
    <property type="project" value="InterPro"/>
</dbReference>
<dbReference type="EMBL" id="CBEP010000110">
    <property type="protein sequence ID" value="CDC05368.1"/>
    <property type="molecule type" value="Genomic_DNA"/>
</dbReference>
<dbReference type="InterPro" id="IPR050809">
    <property type="entry name" value="UgpAE/MalFG_permease"/>
</dbReference>
<evidence type="ECO:0000256" key="5">
    <source>
        <dbReference type="ARBA" id="ARBA00022989"/>
    </source>
</evidence>
<reference evidence="9" key="1">
    <citation type="submission" date="2012-11" db="EMBL/GenBank/DDBJ databases">
        <title>Dependencies among metagenomic species, viruses, plasmids and units of genetic variation.</title>
        <authorList>
            <person name="Nielsen H.B."/>
            <person name="Almeida M."/>
            <person name="Juncker A.S."/>
            <person name="Rasmussen S."/>
            <person name="Li J."/>
            <person name="Sunagawa S."/>
            <person name="Plichta D."/>
            <person name="Gautier L."/>
            <person name="Le Chatelier E."/>
            <person name="Peletier E."/>
            <person name="Bonde I."/>
            <person name="Nielsen T."/>
            <person name="Manichanh C."/>
            <person name="Arumugam M."/>
            <person name="Batto J."/>
            <person name="Santos M.B.Q.D."/>
            <person name="Blom N."/>
            <person name="Borruel N."/>
            <person name="Burgdorf K.S."/>
            <person name="Boumezbeur F."/>
            <person name="Casellas F."/>
            <person name="Dore J."/>
            <person name="Guarner F."/>
            <person name="Hansen T."/>
            <person name="Hildebrand F."/>
            <person name="Kaas R.S."/>
            <person name="Kennedy S."/>
            <person name="Kristiansen K."/>
            <person name="Kultima J.R."/>
            <person name="Leonard P."/>
            <person name="Levenez F."/>
            <person name="Lund O."/>
            <person name="Moumen B."/>
            <person name="Le Paslier D."/>
            <person name="Pons N."/>
            <person name="Pedersen O."/>
            <person name="Prifti E."/>
            <person name="Qin J."/>
            <person name="Raes J."/>
            <person name="Tap J."/>
            <person name="Tims S."/>
            <person name="Ussery D.W."/>
            <person name="Yamada T."/>
            <person name="MetaHit consortium"/>
            <person name="Renault P."/>
            <person name="Sicheritz-Ponten T."/>
            <person name="Bork P."/>
            <person name="Wang J."/>
            <person name="Brunak S."/>
            <person name="Ehrlich S.D."/>
        </authorList>
    </citation>
    <scope>NUCLEOTIDE SEQUENCE [LARGE SCALE GENOMIC DNA]</scope>
</reference>
<dbReference type="PANTHER" id="PTHR43227">
    <property type="entry name" value="BLL4140 PROTEIN"/>
    <property type="match status" value="1"/>
</dbReference>
<organism evidence="9 10">
    <name type="scientific">[Clostridium] leptum CAG:27</name>
    <dbReference type="NCBI Taxonomy" id="1263068"/>
    <lineage>
        <taxon>Bacteria</taxon>
        <taxon>Bacillati</taxon>
        <taxon>Bacillota</taxon>
        <taxon>Clostridia</taxon>
        <taxon>Eubacteriales</taxon>
        <taxon>Oscillospiraceae</taxon>
        <taxon>Oscillospiraceae incertae sedis</taxon>
    </lineage>
</organism>
<dbReference type="Pfam" id="PF00528">
    <property type="entry name" value="BPD_transp_1"/>
    <property type="match status" value="1"/>
</dbReference>
<evidence type="ECO:0000256" key="3">
    <source>
        <dbReference type="ARBA" id="ARBA00022475"/>
    </source>
</evidence>
<feature type="transmembrane region" description="Helical" evidence="7">
    <location>
        <begin position="260"/>
        <end position="283"/>
    </location>
</feature>
<keyword evidence="3" id="KW-1003">Cell membrane</keyword>
<keyword evidence="6 7" id="KW-0472">Membrane</keyword>
<protein>
    <submittedName>
        <fullName evidence="9">ABC transporter permease protein</fullName>
    </submittedName>
</protein>
<evidence type="ECO:0000256" key="4">
    <source>
        <dbReference type="ARBA" id="ARBA00022692"/>
    </source>
</evidence>
<proteinExistence type="inferred from homology"/>
<evidence type="ECO:0000256" key="6">
    <source>
        <dbReference type="ARBA" id="ARBA00023136"/>
    </source>
</evidence>
<feature type="transmembrane region" description="Helical" evidence="7">
    <location>
        <begin position="71"/>
        <end position="93"/>
    </location>
</feature>
<feature type="transmembrane region" description="Helical" evidence="7">
    <location>
        <begin position="105"/>
        <end position="127"/>
    </location>
</feature>
<evidence type="ECO:0000313" key="10">
    <source>
        <dbReference type="Proteomes" id="UP000018168"/>
    </source>
</evidence>
<evidence type="ECO:0000313" key="9">
    <source>
        <dbReference type="EMBL" id="CDC05368.1"/>
    </source>
</evidence>
<accession>R6N043</accession>
<feature type="transmembrane region" description="Helical" evidence="7">
    <location>
        <begin position="147"/>
        <end position="174"/>
    </location>
</feature>
<keyword evidence="4 7" id="KW-0812">Transmembrane</keyword>
<feature type="transmembrane region" description="Helical" evidence="7">
    <location>
        <begin position="7"/>
        <end position="32"/>
    </location>
</feature>
<dbReference type="Gene3D" id="1.10.3720.10">
    <property type="entry name" value="MetI-like"/>
    <property type="match status" value="1"/>
</dbReference>
<dbReference type="PROSITE" id="PS50928">
    <property type="entry name" value="ABC_TM1"/>
    <property type="match status" value="1"/>
</dbReference>
<gene>
    <name evidence="9" type="ORF">BN578_00898</name>
</gene>
<dbReference type="SUPFAM" id="SSF161098">
    <property type="entry name" value="MetI-like"/>
    <property type="match status" value="1"/>
</dbReference>
<keyword evidence="5 7" id="KW-1133">Transmembrane helix</keyword>
<evidence type="ECO:0000256" key="7">
    <source>
        <dbReference type="RuleBase" id="RU363032"/>
    </source>
</evidence>
<evidence type="ECO:0000259" key="8">
    <source>
        <dbReference type="PROSITE" id="PS50928"/>
    </source>
</evidence>